<evidence type="ECO:0000313" key="4">
    <source>
        <dbReference type="Proteomes" id="UP000606889"/>
    </source>
</evidence>
<dbReference type="PANTHER" id="PTHR34351:SF1">
    <property type="entry name" value="SLR1927 PROTEIN"/>
    <property type="match status" value="1"/>
</dbReference>
<sequence length="339" mass="37740">MMLLRRIFYLLFCTAVFFYYIFHTGYLSWLLLCVAVSLPVLSILITLLLRRGLHIQLQAGSVQARECSIVLHILPALPYTPVRVRIRFENLFTGETAVQEIRVTRTPPGENAVPVPYQNNACGVIRCSIKSAHLLDLLGLFCLPLRRPGPCDMLSLPREIPFSGEGLDRISETPPASVPSQGLAEFAGEREFLDLRGYRAGDSLRDIHWKLTARLGHPIVREYGFSAASVKTLAVIWNGTPEKLSLVLGRLSGAARFFSEHGPYVILWIEEGQVRRYVSPDAGALEAIFWQALSKPPSPLPNGFSSFVSDETGQEARFLLMQPDAVLAYENGFRKGAVI</sequence>
<name>A0ABR7ECI1_9FIRM</name>
<feature type="transmembrane region" description="Helical" evidence="1">
    <location>
        <begin position="7"/>
        <end position="23"/>
    </location>
</feature>
<keyword evidence="1" id="KW-1133">Transmembrane helix</keyword>
<dbReference type="Proteomes" id="UP000606889">
    <property type="component" value="Unassembled WGS sequence"/>
</dbReference>
<dbReference type="PANTHER" id="PTHR34351">
    <property type="entry name" value="SLR1927 PROTEIN-RELATED"/>
    <property type="match status" value="1"/>
</dbReference>
<dbReference type="EMBL" id="JACOON010000002">
    <property type="protein sequence ID" value="MBC5647485.1"/>
    <property type="molecule type" value="Genomic_DNA"/>
</dbReference>
<keyword evidence="1" id="KW-0812">Transmembrane</keyword>
<keyword evidence="1" id="KW-0472">Membrane</keyword>
<accession>A0ABR7ECI1</accession>
<comment type="caution">
    <text evidence="3">The sequence shown here is derived from an EMBL/GenBank/DDBJ whole genome shotgun (WGS) entry which is preliminary data.</text>
</comment>
<dbReference type="Pfam" id="PF01882">
    <property type="entry name" value="DUF58"/>
    <property type="match status" value="1"/>
</dbReference>
<keyword evidence="4" id="KW-1185">Reference proteome</keyword>
<evidence type="ECO:0000313" key="3">
    <source>
        <dbReference type="EMBL" id="MBC5647485.1"/>
    </source>
</evidence>
<evidence type="ECO:0000259" key="2">
    <source>
        <dbReference type="Pfam" id="PF01882"/>
    </source>
</evidence>
<evidence type="ECO:0000256" key="1">
    <source>
        <dbReference type="SAM" id="Phobius"/>
    </source>
</evidence>
<dbReference type="InterPro" id="IPR002881">
    <property type="entry name" value="DUF58"/>
</dbReference>
<dbReference type="RefSeq" id="WP_186857015.1">
    <property type="nucleotide sequence ID" value="NZ_JACOON010000002.1"/>
</dbReference>
<organism evidence="3 4">
    <name type="scientific">Christensenella tenuis</name>
    <dbReference type="NCBI Taxonomy" id="2763033"/>
    <lineage>
        <taxon>Bacteria</taxon>
        <taxon>Bacillati</taxon>
        <taxon>Bacillota</taxon>
        <taxon>Clostridia</taxon>
        <taxon>Christensenellales</taxon>
        <taxon>Christensenellaceae</taxon>
        <taxon>Christensenella</taxon>
    </lineage>
</organism>
<gene>
    <name evidence="3" type="ORF">H8S18_03980</name>
</gene>
<proteinExistence type="predicted"/>
<reference evidence="3 4" key="1">
    <citation type="submission" date="2020-08" db="EMBL/GenBank/DDBJ databases">
        <title>Genome public.</title>
        <authorList>
            <person name="Liu C."/>
            <person name="Sun Q."/>
        </authorList>
    </citation>
    <scope>NUCLEOTIDE SEQUENCE [LARGE SCALE GENOMIC DNA]</scope>
    <source>
        <strain evidence="3 4">NSJ-35</strain>
    </source>
</reference>
<feature type="transmembrane region" description="Helical" evidence="1">
    <location>
        <begin position="29"/>
        <end position="49"/>
    </location>
</feature>
<feature type="domain" description="DUF58" evidence="2">
    <location>
        <begin position="195"/>
        <end position="227"/>
    </location>
</feature>
<protein>
    <submittedName>
        <fullName evidence="3">DUF58 domain-containing protein</fullName>
    </submittedName>
</protein>